<evidence type="ECO:0000313" key="3">
    <source>
        <dbReference type="Proteomes" id="UP001225933"/>
    </source>
</evidence>
<dbReference type="GO" id="GO:0008757">
    <property type="term" value="F:S-adenosylmethionine-dependent methyltransferase activity"/>
    <property type="evidence" value="ECO:0007669"/>
    <property type="project" value="InterPro"/>
</dbReference>
<organism evidence="2 3">
    <name type="scientific">Chryseobacterium gambrini</name>
    <dbReference type="NCBI Taxonomy" id="373672"/>
    <lineage>
        <taxon>Bacteria</taxon>
        <taxon>Pseudomonadati</taxon>
        <taxon>Bacteroidota</taxon>
        <taxon>Flavobacteriia</taxon>
        <taxon>Flavobacteriales</taxon>
        <taxon>Weeksellaceae</taxon>
        <taxon>Chryseobacterium group</taxon>
        <taxon>Chryseobacterium</taxon>
    </lineage>
</organism>
<dbReference type="GO" id="GO:0032259">
    <property type="term" value="P:methylation"/>
    <property type="evidence" value="ECO:0007669"/>
    <property type="project" value="UniProtKB-KW"/>
</dbReference>
<dbReference type="InterPro" id="IPR029063">
    <property type="entry name" value="SAM-dependent_MTases_sf"/>
</dbReference>
<keyword evidence="2" id="KW-0489">Methyltransferase</keyword>
<evidence type="ECO:0000259" key="1">
    <source>
        <dbReference type="Pfam" id="PF08241"/>
    </source>
</evidence>
<reference evidence="2" key="1">
    <citation type="submission" date="2023-06" db="EMBL/GenBank/DDBJ databases">
        <title>Two Chryseobacterium gambrini strains from China.</title>
        <authorList>
            <person name="Zeng J."/>
            <person name="Wu Y."/>
        </authorList>
    </citation>
    <scope>NUCLEOTIDE SEQUENCE</scope>
    <source>
        <strain evidence="2">SQ219</strain>
    </source>
</reference>
<evidence type="ECO:0000313" key="2">
    <source>
        <dbReference type="EMBL" id="MDN4012423.1"/>
    </source>
</evidence>
<dbReference type="SUPFAM" id="SSF53335">
    <property type="entry name" value="S-adenosyl-L-methionine-dependent methyltransferases"/>
    <property type="match status" value="1"/>
</dbReference>
<name>A0AAJ1VJG6_9FLAO</name>
<comment type="caution">
    <text evidence="2">The sequence shown here is derived from an EMBL/GenBank/DDBJ whole genome shotgun (WGS) entry which is preliminary data.</text>
</comment>
<protein>
    <submittedName>
        <fullName evidence="2">Methyltransferase domain-containing protein</fullName>
    </submittedName>
</protein>
<dbReference type="Proteomes" id="UP001225933">
    <property type="component" value="Unassembled WGS sequence"/>
</dbReference>
<feature type="domain" description="Methyltransferase type 11" evidence="1">
    <location>
        <begin position="124"/>
        <end position="173"/>
    </location>
</feature>
<dbReference type="Gene3D" id="3.40.50.150">
    <property type="entry name" value="Vaccinia Virus protein VP39"/>
    <property type="match status" value="1"/>
</dbReference>
<dbReference type="RefSeq" id="WP_214588274.1">
    <property type="nucleotide sequence ID" value="NZ_JAUHGV010000007.1"/>
</dbReference>
<sequence>MNFFEKIQRKIKLNTHAGTLYQCPFCGYKSKDLETVGHDLPILKKKHVIGGGRRAAGCYKCHSRDRERLLYTFLIEELRLPSDKNISILHIAPEPKLSQVLLKQNFKEYICGDLFTEGYSYPAHVKNMNVLDLNFRDNHFDLFLCNHVLEHIPEDIRAMKEIFRVLKPGGHALLQVPISKNSAETVEDFTIEDPKKREELFGQFDHCRIYGQDYVTRLESVGFKINRINISDKYPSYGLNPEEDLFFCEKPFFKNSEL</sequence>
<keyword evidence="2" id="KW-0808">Transferase</keyword>
<dbReference type="InterPro" id="IPR013216">
    <property type="entry name" value="Methyltransf_11"/>
</dbReference>
<dbReference type="AlphaFoldDB" id="A0AAJ1VJG6"/>
<dbReference type="CDD" id="cd02440">
    <property type="entry name" value="AdoMet_MTases"/>
    <property type="match status" value="1"/>
</dbReference>
<proteinExistence type="predicted"/>
<gene>
    <name evidence="2" type="ORF">QX233_08140</name>
</gene>
<dbReference type="EMBL" id="JAUHGV010000007">
    <property type="protein sequence ID" value="MDN4012423.1"/>
    <property type="molecule type" value="Genomic_DNA"/>
</dbReference>
<accession>A0AAJ1VJG6</accession>
<dbReference type="Pfam" id="PF08241">
    <property type="entry name" value="Methyltransf_11"/>
    <property type="match status" value="1"/>
</dbReference>